<dbReference type="EMBL" id="CAJNOV010000052">
    <property type="protein sequence ID" value="CAF0969460.1"/>
    <property type="molecule type" value="Genomic_DNA"/>
</dbReference>
<sequence>MSANAQALVNTMTIPRFSASLCNNQHFVLVWLDVRITDYNQDSINTLHELKRIVGVINTFVDIDSCADFIKSTENEKIFMIVSGALGQTIVPLIHEKSQVTSIYIFCGDRSNHVDWVKAWSKIKGVFINILPICDALEQAVRQCDQDSVPLSFLQVDAESSSIQLDQLDQSFMYTILLKESLFKIRFSKKSVKEFTAYCRTQLPENDLDMIDKFESKYNRLKAIWWYTNQCFLYPMLNRSLRMMEVDTIIKMGFFMQDLHRHITELHKKQLKDKHSTELFIVYRGQGLSNVDFSKMKKAKGGLISFNSFLSSSKKESIAQIYARRAITEFGLMGIVFKMFIDPSICSTPFALINDLSFYRSSEQEILFSMHTIFRIGEIKKLEFHNDRLWEVELTLTSEQDQQFNTLTQLIQRETSEENGWYALGRLLLDLGKFEKAEEVYTRLLNETSNSTEKNFIYHRLAWIKHNLGDDAAAIKLYEASLKIDNSAFCSSGLTLATTYHNMGLVHAKLGDYIKSQVAHDKALKIYRGILDPDHQDLATSLDHNGLIYVKLGDYIQALSNHKEALKIYEKKLPPNHPLLATSYHNIGQVYDKMDDYATARMFYDKTLAIYRKTLPPNHPDLALCYQNIGKTLEKMCEYEKALTAHMKALAIFQKTLPSNHIDLGNCYSCIALVYNHMGEYSKAIPFYEIAQSIFTPVLPPNHPDLISLYNNIGEVYDNMKEHVQALSYYSKALQLYQQTLVLNDSLLASIYFRLANIHYNMNCYDKALFFAEQSIDISKRVIALNRYDVEIHNRTVALVKKISN</sequence>
<dbReference type="SUPFAM" id="SSF56399">
    <property type="entry name" value="ADP-ribosylation"/>
    <property type="match status" value="1"/>
</dbReference>
<proteinExistence type="predicted"/>
<dbReference type="Pfam" id="PF13424">
    <property type="entry name" value="TPR_12"/>
    <property type="match status" value="2"/>
</dbReference>
<dbReference type="InterPro" id="IPR011990">
    <property type="entry name" value="TPR-like_helical_dom_sf"/>
</dbReference>
<evidence type="ECO:0000256" key="3">
    <source>
        <dbReference type="PROSITE-ProRule" id="PRU00339"/>
    </source>
</evidence>
<evidence type="ECO:0000313" key="9">
    <source>
        <dbReference type="Proteomes" id="UP000663834"/>
    </source>
</evidence>
<dbReference type="PANTHER" id="PTHR45641:SF19">
    <property type="entry name" value="NEPHROCYSTIN-3"/>
    <property type="match status" value="1"/>
</dbReference>
<dbReference type="Proteomes" id="UP000663834">
    <property type="component" value="Unassembled WGS sequence"/>
</dbReference>
<dbReference type="InterPro" id="IPR019734">
    <property type="entry name" value="TPR_rpt"/>
</dbReference>
<dbReference type="Gene3D" id="1.25.40.10">
    <property type="entry name" value="Tetratricopeptide repeat domain"/>
    <property type="match status" value="3"/>
</dbReference>
<reference evidence="5" key="1">
    <citation type="submission" date="2021-02" db="EMBL/GenBank/DDBJ databases">
        <authorList>
            <person name="Nowell W R."/>
        </authorList>
    </citation>
    <scope>NUCLEOTIDE SEQUENCE</scope>
</reference>
<dbReference type="EMBL" id="CAJOBJ010001046">
    <property type="protein sequence ID" value="CAF3858743.1"/>
    <property type="molecule type" value="Genomic_DNA"/>
</dbReference>
<dbReference type="AlphaFoldDB" id="A0A815X9E4"/>
<gene>
    <name evidence="8" type="ORF">BYL167_LOCUS6295</name>
    <name evidence="4" type="ORF">CJN711_LOCUS794</name>
    <name evidence="7" type="ORF">GIL414_LOCUS4372</name>
    <name evidence="5" type="ORF">KQP761_LOCUS17914</name>
    <name evidence="6" type="ORF">MBJ925_LOCUS22019</name>
</gene>
<evidence type="ECO:0000313" key="8">
    <source>
        <dbReference type="EMBL" id="CAF3859319.1"/>
    </source>
</evidence>
<dbReference type="Gene3D" id="3.90.176.10">
    <property type="entry name" value="Toxin ADP-ribosyltransferase, Chain A, domain 1"/>
    <property type="match status" value="1"/>
</dbReference>
<dbReference type="EMBL" id="CAJNRE010011210">
    <property type="protein sequence ID" value="CAF2099547.1"/>
    <property type="molecule type" value="Genomic_DNA"/>
</dbReference>
<evidence type="ECO:0000313" key="4">
    <source>
        <dbReference type="EMBL" id="CAF0969460.1"/>
    </source>
</evidence>
<dbReference type="PROSITE" id="PS50005">
    <property type="entry name" value="TPR"/>
    <property type="match status" value="4"/>
</dbReference>
<dbReference type="EMBL" id="CAJNOW010009095">
    <property type="protein sequence ID" value="CAF1554661.1"/>
    <property type="molecule type" value="Genomic_DNA"/>
</dbReference>
<protein>
    <submittedName>
        <fullName evidence="5">Uncharacterized protein</fullName>
    </submittedName>
</protein>
<keyword evidence="2 3" id="KW-0802">TPR repeat</keyword>
<evidence type="ECO:0000256" key="1">
    <source>
        <dbReference type="ARBA" id="ARBA00022737"/>
    </source>
</evidence>
<organism evidence="5 9">
    <name type="scientific">Rotaria magnacalcarata</name>
    <dbReference type="NCBI Taxonomy" id="392030"/>
    <lineage>
        <taxon>Eukaryota</taxon>
        <taxon>Metazoa</taxon>
        <taxon>Spiralia</taxon>
        <taxon>Gnathifera</taxon>
        <taxon>Rotifera</taxon>
        <taxon>Eurotatoria</taxon>
        <taxon>Bdelloidea</taxon>
        <taxon>Philodinida</taxon>
        <taxon>Philodinidae</taxon>
        <taxon>Rotaria</taxon>
    </lineage>
</organism>
<dbReference type="Proteomes" id="UP000663855">
    <property type="component" value="Unassembled WGS sequence"/>
</dbReference>
<evidence type="ECO:0000313" key="7">
    <source>
        <dbReference type="EMBL" id="CAF3858743.1"/>
    </source>
</evidence>
<dbReference type="EMBL" id="CAJOBH010001518">
    <property type="protein sequence ID" value="CAF3859319.1"/>
    <property type="molecule type" value="Genomic_DNA"/>
</dbReference>
<dbReference type="Proteomes" id="UP000663824">
    <property type="component" value="Unassembled WGS sequence"/>
</dbReference>
<dbReference type="PANTHER" id="PTHR45641">
    <property type="entry name" value="TETRATRICOPEPTIDE REPEAT PROTEIN (AFU_ORTHOLOGUE AFUA_6G03870)"/>
    <property type="match status" value="1"/>
</dbReference>
<feature type="repeat" description="TPR" evidence="3">
    <location>
        <begin position="418"/>
        <end position="451"/>
    </location>
</feature>
<name>A0A815X9E4_9BILA</name>
<keyword evidence="1" id="KW-0677">Repeat</keyword>
<feature type="repeat" description="TPR" evidence="3">
    <location>
        <begin position="539"/>
        <end position="572"/>
    </location>
</feature>
<dbReference type="SUPFAM" id="SSF48452">
    <property type="entry name" value="TPR-like"/>
    <property type="match status" value="3"/>
</dbReference>
<evidence type="ECO:0000256" key="2">
    <source>
        <dbReference type="ARBA" id="ARBA00022803"/>
    </source>
</evidence>
<feature type="repeat" description="TPR" evidence="3">
    <location>
        <begin position="581"/>
        <end position="614"/>
    </location>
</feature>
<dbReference type="Pfam" id="PF13374">
    <property type="entry name" value="TPR_10"/>
    <property type="match status" value="2"/>
</dbReference>
<comment type="caution">
    <text evidence="5">The sequence shown here is derived from an EMBL/GenBank/DDBJ whole genome shotgun (WGS) entry which is preliminary data.</text>
</comment>
<dbReference type="Proteomes" id="UP000681720">
    <property type="component" value="Unassembled WGS sequence"/>
</dbReference>
<accession>A0A815X9E4</accession>
<feature type="repeat" description="TPR" evidence="3">
    <location>
        <begin position="707"/>
        <end position="740"/>
    </location>
</feature>
<evidence type="ECO:0000313" key="5">
    <source>
        <dbReference type="EMBL" id="CAF1554661.1"/>
    </source>
</evidence>
<dbReference type="Pfam" id="PF13181">
    <property type="entry name" value="TPR_8"/>
    <property type="match status" value="2"/>
</dbReference>
<dbReference type="PROSITE" id="PS51996">
    <property type="entry name" value="TR_MART"/>
    <property type="match status" value="1"/>
</dbReference>
<dbReference type="Proteomes" id="UP000681967">
    <property type="component" value="Unassembled WGS sequence"/>
</dbReference>
<dbReference type="Pfam" id="PF13176">
    <property type="entry name" value="TPR_7"/>
    <property type="match status" value="1"/>
</dbReference>
<evidence type="ECO:0000313" key="6">
    <source>
        <dbReference type="EMBL" id="CAF2099547.1"/>
    </source>
</evidence>
<dbReference type="OrthoDB" id="9991614at2759"/>
<dbReference type="SMART" id="SM00028">
    <property type="entry name" value="TPR"/>
    <property type="match status" value="9"/>
</dbReference>